<sequence length="220" mass="23512">MSDTASSTSPSAPADVDGEPSTWIELVAAILLGLAGILTAYAAYNGALAGGDALKAYTESSRLNNDANSEYIDYAQTYASDQATFLQYQILVERGELDTAAVVKSDIMSLELETALDAWLEVPQGEGPLNPLGMEEYVVPQYDRYVELADAASATFTEAQNIDDRGDNFDLAAVYLAVSLFFAGIAALFKVRRLQMAMLAASFLLLFPGLQAIAKGKGWA</sequence>
<name>A0A6J6DVU3_9ZZZZ</name>
<dbReference type="EMBL" id="CAEZSR010000082">
    <property type="protein sequence ID" value="CAB4567616.1"/>
    <property type="molecule type" value="Genomic_DNA"/>
</dbReference>
<keyword evidence="1" id="KW-0472">Membrane</keyword>
<keyword evidence="1" id="KW-0812">Transmembrane</keyword>
<gene>
    <name evidence="2" type="ORF">UFOPK1493_02188</name>
</gene>
<feature type="transmembrane region" description="Helical" evidence="1">
    <location>
        <begin position="23"/>
        <end position="44"/>
    </location>
</feature>
<feature type="transmembrane region" description="Helical" evidence="1">
    <location>
        <begin position="169"/>
        <end position="189"/>
    </location>
</feature>
<proteinExistence type="predicted"/>
<feature type="transmembrane region" description="Helical" evidence="1">
    <location>
        <begin position="195"/>
        <end position="214"/>
    </location>
</feature>
<accession>A0A6J6DVU3</accession>
<organism evidence="2">
    <name type="scientific">freshwater metagenome</name>
    <dbReference type="NCBI Taxonomy" id="449393"/>
    <lineage>
        <taxon>unclassified sequences</taxon>
        <taxon>metagenomes</taxon>
        <taxon>ecological metagenomes</taxon>
    </lineage>
</organism>
<evidence type="ECO:0000313" key="2">
    <source>
        <dbReference type="EMBL" id="CAB4567616.1"/>
    </source>
</evidence>
<evidence type="ECO:0000256" key="1">
    <source>
        <dbReference type="SAM" id="Phobius"/>
    </source>
</evidence>
<protein>
    <submittedName>
        <fullName evidence="2">Unannotated protein</fullName>
    </submittedName>
</protein>
<keyword evidence="1" id="KW-1133">Transmembrane helix</keyword>
<reference evidence="2" key="1">
    <citation type="submission" date="2020-05" db="EMBL/GenBank/DDBJ databases">
        <authorList>
            <person name="Chiriac C."/>
            <person name="Salcher M."/>
            <person name="Ghai R."/>
            <person name="Kavagutti S V."/>
        </authorList>
    </citation>
    <scope>NUCLEOTIDE SEQUENCE</scope>
</reference>
<dbReference type="AlphaFoldDB" id="A0A6J6DVU3"/>